<comment type="function">
    <text evidence="1">May be involved in the biogenesis of curli organelles.</text>
</comment>
<feature type="chain" id="PRO_5016296090" description="Curli production assembly/transport component CsgG" evidence="9">
    <location>
        <begin position="23"/>
        <end position="215"/>
    </location>
</feature>
<evidence type="ECO:0000313" key="11">
    <source>
        <dbReference type="Proteomes" id="UP000248330"/>
    </source>
</evidence>
<dbReference type="InterPro" id="IPR005534">
    <property type="entry name" value="Curli_assmbl/transp-comp_CsgG"/>
</dbReference>
<evidence type="ECO:0000256" key="3">
    <source>
        <dbReference type="ARBA" id="ARBA00014028"/>
    </source>
</evidence>
<reference evidence="10 11" key="1">
    <citation type="submission" date="2018-04" db="EMBL/GenBank/DDBJ databases">
        <title>Genomic Encyclopedia of Type Strains, Phase IV (KMG-IV): sequencing the most valuable type-strain genomes for metagenomic binning, comparative biology and taxonomic classification.</title>
        <authorList>
            <person name="Goeker M."/>
        </authorList>
    </citation>
    <scope>NUCLEOTIDE SEQUENCE [LARGE SCALE GENOMIC DNA]</scope>
    <source>
        <strain evidence="10 11">DSM 104150</strain>
    </source>
</reference>
<evidence type="ECO:0000313" key="10">
    <source>
        <dbReference type="EMBL" id="PXV69844.1"/>
    </source>
</evidence>
<accession>A0A318EDY4</accession>
<evidence type="ECO:0000256" key="5">
    <source>
        <dbReference type="ARBA" id="ARBA00022729"/>
    </source>
</evidence>
<evidence type="ECO:0000256" key="6">
    <source>
        <dbReference type="ARBA" id="ARBA00023136"/>
    </source>
</evidence>
<gene>
    <name evidence="10" type="ORF">C8D93_103420</name>
</gene>
<keyword evidence="8" id="KW-0449">Lipoprotein</keyword>
<dbReference type="PANTHER" id="PTHR41164:SF1">
    <property type="entry name" value="CURLI PRODUCTION ASSEMBLY_TRANSPORT COMPONENT CSGG"/>
    <property type="match status" value="1"/>
</dbReference>
<comment type="similarity">
    <text evidence="2">Belongs to the CsgG family.</text>
</comment>
<evidence type="ECO:0000256" key="2">
    <source>
        <dbReference type="ARBA" id="ARBA00008899"/>
    </source>
</evidence>
<sequence>MYRFPMLLAAALLASCAMQPSARVVSGDGPGIRAARAEPAQGARPRVAVSAFEFRGDAELGAGLADMLTAALFNADRFIVLERARLAEVTAEQDLAASGRIDPQTAAATGQIEGAELLVRGSVVQFERDCAGGSVILASTRTACMAVNLRVIDARTGRIVNATTVEGSSRNAGVGFTYARSDLPIGLGAYRNTPMEQALRACIDAAVAHIVETKL</sequence>
<dbReference type="Gene3D" id="3.40.50.10610">
    <property type="entry name" value="ABC-type transport auxiliary lipoprotein component"/>
    <property type="match status" value="1"/>
</dbReference>
<evidence type="ECO:0000256" key="4">
    <source>
        <dbReference type="ARBA" id="ARBA00022475"/>
    </source>
</evidence>
<protein>
    <recommendedName>
        <fullName evidence="3">Curli production assembly/transport component CsgG</fullName>
    </recommendedName>
</protein>
<dbReference type="AlphaFoldDB" id="A0A318EDY4"/>
<evidence type="ECO:0000256" key="9">
    <source>
        <dbReference type="SAM" id="SignalP"/>
    </source>
</evidence>
<keyword evidence="7" id="KW-0564">Palmitate</keyword>
<keyword evidence="11" id="KW-1185">Reference proteome</keyword>
<dbReference type="RefSeq" id="WP_110264740.1">
    <property type="nucleotide sequence ID" value="NZ_CAWNXA010000003.1"/>
</dbReference>
<dbReference type="Pfam" id="PF03783">
    <property type="entry name" value="CsgG"/>
    <property type="match status" value="1"/>
</dbReference>
<comment type="caution">
    <text evidence="10">The sequence shown here is derived from an EMBL/GenBank/DDBJ whole genome shotgun (WGS) entry which is preliminary data.</text>
</comment>
<evidence type="ECO:0000256" key="7">
    <source>
        <dbReference type="ARBA" id="ARBA00023139"/>
    </source>
</evidence>
<dbReference type="PANTHER" id="PTHR41164">
    <property type="entry name" value="CURLI PRODUCTION ASSEMBLY/TRANSPORT COMPONENT CSGG"/>
    <property type="match status" value="1"/>
</dbReference>
<evidence type="ECO:0000256" key="8">
    <source>
        <dbReference type="ARBA" id="ARBA00023288"/>
    </source>
</evidence>
<dbReference type="OrthoDB" id="6315002at2"/>
<dbReference type="GO" id="GO:0030288">
    <property type="term" value="C:outer membrane-bounded periplasmic space"/>
    <property type="evidence" value="ECO:0007669"/>
    <property type="project" value="InterPro"/>
</dbReference>
<dbReference type="Proteomes" id="UP000248330">
    <property type="component" value="Unassembled WGS sequence"/>
</dbReference>
<dbReference type="PROSITE" id="PS51257">
    <property type="entry name" value="PROKAR_LIPOPROTEIN"/>
    <property type="match status" value="1"/>
</dbReference>
<keyword evidence="5 9" id="KW-0732">Signal</keyword>
<keyword evidence="6" id="KW-0472">Membrane</keyword>
<evidence type="ECO:0000256" key="1">
    <source>
        <dbReference type="ARBA" id="ARBA00003989"/>
    </source>
</evidence>
<keyword evidence="4" id="KW-1003">Cell membrane</keyword>
<name>A0A318EDY4_9GAMM</name>
<proteinExistence type="inferred from homology"/>
<organism evidence="10 11">
    <name type="scientific">Sinimarinibacterium flocculans</name>
    <dbReference type="NCBI Taxonomy" id="985250"/>
    <lineage>
        <taxon>Bacteria</taxon>
        <taxon>Pseudomonadati</taxon>
        <taxon>Pseudomonadota</taxon>
        <taxon>Gammaproteobacteria</taxon>
        <taxon>Nevskiales</taxon>
        <taxon>Nevskiaceae</taxon>
        <taxon>Sinimarinibacterium</taxon>
    </lineage>
</organism>
<feature type="signal peptide" evidence="9">
    <location>
        <begin position="1"/>
        <end position="22"/>
    </location>
</feature>
<dbReference type="EMBL" id="QICN01000003">
    <property type="protein sequence ID" value="PXV69844.1"/>
    <property type="molecule type" value="Genomic_DNA"/>
</dbReference>